<evidence type="ECO:0000256" key="3">
    <source>
        <dbReference type="ARBA" id="ARBA00023098"/>
    </source>
</evidence>
<dbReference type="Gene3D" id="2.40.160.50">
    <property type="entry name" value="membrane protein fhac: a member of the omp85/tpsb transporter family"/>
    <property type="match status" value="1"/>
</dbReference>
<name>A0A081D861_NONUL</name>
<dbReference type="InterPro" id="IPR050301">
    <property type="entry name" value="NTE"/>
</dbReference>
<feature type="short sequence motif" description="DGA/G" evidence="4">
    <location>
        <begin position="211"/>
        <end position="213"/>
    </location>
</feature>
<dbReference type="EMBL" id="BBLG01000001">
    <property type="protein sequence ID" value="GAK75107.1"/>
    <property type="molecule type" value="Genomic_DNA"/>
</dbReference>
<dbReference type="PANTHER" id="PTHR14226:SF29">
    <property type="entry name" value="NEUROPATHY TARGET ESTERASE SWS"/>
    <property type="match status" value="1"/>
</dbReference>
<evidence type="ECO:0000256" key="4">
    <source>
        <dbReference type="PROSITE-ProRule" id="PRU01161"/>
    </source>
</evidence>
<dbReference type="SUPFAM" id="SSF52151">
    <property type="entry name" value="FabD/lysophospholipase-like"/>
    <property type="match status" value="1"/>
</dbReference>
<sequence length="744" mass="83719">MNKHIWIVLVFIFAQADFLYAQQNQKANKQKIGLVLSGGGAKGLAHIGTLKVIDSLGIKIDYVAGTSMGAIVGSLYASGYTGKQLDSVFQTIDFDDIISDDIPRESKTYFERKDNERYGVTLPFKDFKVQVPNSLSKGQNIYNLLSRLLSHVKDVHEFSELPIPFFCVATDVETGEDIILDNGYLPRAVNASGALPSLFAPVEIENRLFIDGGVTDNYPVEKLRALGMDIIIGVDVQDGLKNRDQLNGAFDILTQINNYRTINAMKEKVSFTDIYIDPDIEDYTVISFDQGKAIIKEGEIAAFKKLDQLQKLIDGEGYHREKLPAVTTDSIYLAQVYINGNENYSRAYINGRFKIETPGNVAYTDIRDGINNLQATNNFSKINYEIINTPDGAILEIGVIETTVRNYLRLGVHYDELLRSAALVNLTRKNVLFDSDVVSADVILGDNVRYNFDYYIDKGKYWSIGFHSEFVQYEKQISASFLEQVTDIDIDVNSIDLDYNDWTQQLFLQTKIGNGFNLTVGAEYKSLRLFTETLGTNANTDQRTIFENSNYSSVYTSVLYDTYDNLFFPSSGWKIDGDLHIYLYNSSKVDNNFQEFSMAQVSVGHARSFGKWSLRGDVLFGLPIGNPGNSSFDFFLGGYGARRINNILPFYGYDFVSLSGNTVMGGLIELDYEIFKNNHIILSTNSVKIDDYLFEKSDWFSTDGFTGYAIGYGLETFLGPLELKYSFSPEQSKGEFYVNLGFQF</sequence>
<dbReference type="Proteomes" id="UP000028980">
    <property type="component" value="Unassembled WGS sequence"/>
</dbReference>
<keyword evidence="1 4" id="KW-0378">Hydrolase</keyword>
<dbReference type="InterPro" id="IPR002641">
    <property type="entry name" value="PNPLA_dom"/>
</dbReference>
<feature type="short sequence motif" description="GXSXG" evidence="4">
    <location>
        <begin position="65"/>
        <end position="69"/>
    </location>
</feature>
<gene>
    <name evidence="6" type="ORF">JCM19296_685</name>
</gene>
<feature type="active site" description="Nucleophile" evidence="4">
    <location>
        <position position="67"/>
    </location>
</feature>
<accession>A0A081D861</accession>
<dbReference type="InterPro" id="IPR043864">
    <property type="entry name" value="Omp85-like_dom"/>
</dbReference>
<dbReference type="CDD" id="cd07205">
    <property type="entry name" value="Pat_PNPLA6_PNPLA7_NTE1_like"/>
    <property type="match status" value="1"/>
</dbReference>
<feature type="domain" description="PNPLA" evidence="5">
    <location>
        <begin position="34"/>
        <end position="224"/>
    </location>
</feature>
<protein>
    <recommendedName>
        <fullName evidence="5">PNPLA domain-containing protein</fullName>
    </recommendedName>
</protein>
<dbReference type="Gene3D" id="3.40.1090.10">
    <property type="entry name" value="Cytosolic phospholipase A2 catalytic domain"/>
    <property type="match status" value="2"/>
</dbReference>
<dbReference type="PANTHER" id="PTHR14226">
    <property type="entry name" value="NEUROPATHY TARGET ESTERASE/SWISS CHEESE D.MELANOGASTER"/>
    <property type="match status" value="1"/>
</dbReference>
<comment type="caution">
    <text evidence="6">The sequence shown here is derived from an EMBL/GenBank/DDBJ whole genome shotgun (WGS) entry which is preliminary data.</text>
</comment>
<reference evidence="6 7" key="1">
    <citation type="journal article" date="2014" name="Genome Announc.">
        <title>Draft Genome Sequences of Marine Flavobacterium Nonlabens Strains NR17, NR24, NR27, NR32, NR33, and Ara13.</title>
        <authorList>
            <person name="Nakanishi M."/>
            <person name="Meirelles P."/>
            <person name="Suzuki R."/>
            <person name="Takatani N."/>
            <person name="Mino S."/>
            <person name="Suda W."/>
            <person name="Oshima K."/>
            <person name="Hattori M."/>
            <person name="Ohkuma M."/>
            <person name="Hosokawa M."/>
            <person name="Miyashita K."/>
            <person name="Thompson F.L."/>
            <person name="Niwa A."/>
            <person name="Sawabe T."/>
            <person name="Sawabe T."/>
        </authorList>
    </citation>
    <scope>NUCLEOTIDE SEQUENCE [LARGE SCALE GENOMIC DNA]</scope>
    <source>
        <strain evidence="7">JCM19296</strain>
    </source>
</reference>
<dbReference type="GO" id="GO:0016787">
    <property type="term" value="F:hydrolase activity"/>
    <property type="evidence" value="ECO:0007669"/>
    <property type="project" value="UniProtKB-UniRule"/>
</dbReference>
<dbReference type="GO" id="GO:0016042">
    <property type="term" value="P:lipid catabolic process"/>
    <property type="evidence" value="ECO:0007669"/>
    <property type="project" value="UniProtKB-UniRule"/>
</dbReference>
<proteinExistence type="predicted"/>
<evidence type="ECO:0000256" key="1">
    <source>
        <dbReference type="ARBA" id="ARBA00022801"/>
    </source>
</evidence>
<evidence type="ECO:0000256" key="2">
    <source>
        <dbReference type="ARBA" id="ARBA00022963"/>
    </source>
</evidence>
<dbReference type="PROSITE" id="PS51635">
    <property type="entry name" value="PNPLA"/>
    <property type="match status" value="1"/>
</dbReference>
<dbReference type="AlphaFoldDB" id="A0A081D861"/>
<feature type="active site" description="Proton acceptor" evidence="4">
    <location>
        <position position="211"/>
    </location>
</feature>
<evidence type="ECO:0000313" key="7">
    <source>
        <dbReference type="Proteomes" id="UP000028980"/>
    </source>
</evidence>
<feature type="short sequence motif" description="GXGXXG" evidence="4">
    <location>
        <begin position="38"/>
        <end position="43"/>
    </location>
</feature>
<dbReference type="Pfam" id="PF01734">
    <property type="entry name" value="Patatin"/>
    <property type="match status" value="1"/>
</dbReference>
<dbReference type="Pfam" id="PF19143">
    <property type="entry name" value="Omp85_2"/>
    <property type="match status" value="1"/>
</dbReference>
<dbReference type="InterPro" id="IPR016035">
    <property type="entry name" value="Acyl_Trfase/lysoPLipase"/>
</dbReference>
<keyword evidence="3 4" id="KW-0443">Lipid metabolism</keyword>
<evidence type="ECO:0000259" key="5">
    <source>
        <dbReference type="PROSITE" id="PS51635"/>
    </source>
</evidence>
<keyword evidence="2 4" id="KW-0442">Lipid degradation</keyword>
<organism evidence="6 7">
    <name type="scientific">Nonlabens ulvanivorans</name>
    <name type="common">Persicivirga ulvanivorans</name>
    <dbReference type="NCBI Taxonomy" id="906888"/>
    <lineage>
        <taxon>Bacteria</taxon>
        <taxon>Pseudomonadati</taxon>
        <taxon>Bacteroidota</taxon>
        <taxon>Flavobacteriia</taxon>
        <taxon>Flavobacteriales</taxon>
        <taxon>Flavobacteriaceae</taxon>
        <taxon>Nonlabens</taxon>
    </lineage>
</organism>
<evidence type="ECO:0000313" key="6">
    <source>
        <dbReference type="EMBL" id="GAK75107.1"/>
    </source>
</evidence>